<dbReference type="GO" id="GO:0051539">
    <property type="term" value="F:4 iron, 4 sulfur cluster binding"/>
    <property type="evidence" value="ECO:0007669"/>
    <property type="project" value="UniProtKB-KW"/>
</dbReference>
<accession>A0A0H1R4G5</accession>
<evidence type="ECO:0000313" key="8">
    <source>
        <dbReference type="EMBL" id="KLK87612.1"/>
    </source>
</evidence>
<dbReference type="EMBL" id="JXOJ01000005">
    <property type="protein sequence ID" value="KLK87612.1"/>
    <property type="molecule type" value="Genomic_DNA"/>
</dbReference>
<feature type="domain" description="Radical SAM core" evidence="7">
    <location>
        <begin position="67"/>
        <end position="281"/>
    </location>
</feature>
<dbReference type="Pfam" id="PF04055">
    <property type="entry name" value="Radical_SAM"/>
    <property type="match status" value="1"/>
</dbReference>
<keyword evidence="4 6" id="KW-0408">Iron</keyword>
<evidence type="ECO:0000256" key="6">
    <source>
        <dbReference type="PIRSR" id="PIRSR004869-50"/>
    </source>
</evidence>
<name>A0A0H1R4G5_9EURY</name>
<evidence type="ECO:0000256" key="5">
    <source>
        <dbReference type="ARBA" id="ARBA00023014"/>
    </source>
</evidence>
<dbReference type="InterPro" id="IPR006638">
    <property type="entry name" value="Elp3/MiaA/NifB-like_rSAM"/>
</dbReference>
<sequence length="337" mass="37965">MHEARLYQKLEDDTVRCSLCAHRCTIKEGRQGVCGVRINRGGTLYAATFGKVIAEAVDPIEKKPLFHFLPGTLSYSLGTIGCNFHCAHCQNWQISQQTLEMESLRDISPEQGVERAIRSGCASIAWTYNEPAIWHEYPLAMGTLARKERLGTVYVTNGYITEEGLNELAGMLNAFRVDIKSFSDTFYRKVCGGRLQPVLDATAHAKELGMHVETVTLVIPGQNDSMEEMETLIRWVLENLGPDTPMHFTRFHPDYRMLDARPTEIRTLEKIYERAKELGIHYPYLGNVGGHPYENTYCPSCGSVVIERSGYAVRIRGLEGHNCTECGGHIEYVSQIR</sequence>
<dbReference type="PROSITE" id="PS51918">
    <property type="entry name" value="RADICAL_SAM"/>
    <property type="match status" value="1"/>
</dbReference>
<dbReference type="InterPro" id="IPR027596">
    <property type="entry name" value="AmmeMemoSam_rS"/>
</dbReference>
<dbReference type="SUPFAM" id="SSF102114">
    <property type="entry name" value="Radical SAM enzymes"/>
    <property type="match status" value="1"/>
</dbReference>
<dbReference type="GO" id="GO:0046872">
    <property type="term" value="F:metal ion binding"/>
    <property type="evidence" value="ECO:0007669"/>
    <property type="project" value="UniProtKB-KW"/>
</dbReference>
<dbReference type="SMART" id="SM00729">
    <property type="entry name" value="Elp3"/>
    <property type="match status" value="1"/>
</dbReference>
<dbReference type="AlphaFoldDB" id="A0A0H1R4G5"/>
<keyword evidence="9" id="KW-1185">Reference proteome</keyword>
<dbReference type="PANTHER" id="PTHR30352:SF5">
    <property type="entry name" value="PYRUVATE FORMATE-LYASE 1-ACTIVATING ENZYME"/>
    <property type="match status" value="1"/>
</dbReference>
<dbReference type="InterPro" id="IPR016431">
    <property type="entry name" value="Pyrv-formate_lyase-activ_prd"/>
</dbReference>
<keyword evidence="8" id="KW-0456">Lyase</keyword>
<keyword evidence="8" id="KW-0670">Pyruvate</keyword>
<dbReference type="GO" id="GO:0016829">
    <property type="term" value="F:lyase activity"/>
    <property type="evidence" value="ECO:0007669"/>
    <property type="project" value="UniProtKB-KW"/>
</dbReference>
<evidence type="ECO:0000256" key="2">
    <source>
        <dbReference type="ARBA" id="ARBA00022691"/>
    </source>
</evidence>
<evidence type="ECO:0000313" key="9">
    <source>
        <dbReference type="Proteomes" id="UP000035301"/>
    </source>
</evidence>
<comment type="cofactor">
    <cofactor evidence="6">
        <name>[4Fe-4S] cluster</name>
        <dbReference type="ChEBI" id="CHEBI:49883"/>
    </cofactor>
    <text evidence="6">Binds 1 [4Fe-4S] cluster. The cluster is coordinated with 3 cysteines and an exchangeable S-adenosyl-L-methionine.</text>
</comment>
<evidence type="ECO:0000256" key="1">
    <source>
        <dbReference type="ARBA" id="ARBA00022485"/>
    </source>
</evidence>
<protein>
    <submittedName>
        <fullName evidence="8">Pyruvate-formate lyase</fullName>
    </submittedName>
</protein>
<dbReference type="InterPro" id="IPR007197">
    <property type="entry name" value="rSAM"/>
</dbReference>
<dbReference type="SFLD" id="SFLDS00029">
    <property type="entry name" value="Radical_SAM"/>
    <property type="match status" value="1"/>
</dbReference>
<feature type="binding site" evidence="6">
    <location>
        <position position="82"/>
    </location>
    <ligand>
        <name>[4Fe-4S] cluster</name>
        <dbReference type="ChEBI" id="CHEBI:49883"/>
        <note>4Fe-4S-S-AdoMet</note>
    </ligand>
</feature>
<keyword evidence="3 6" id="KW-0479">Metal-binding</keyword>
<dbReference type="PANTHER" id="PTHR30352">
    <property type="entry name" value="PYRUVATE FORMATE-LYASE-ACTIVATING ENZYME"/>
    <property type="match status" value="1"/>
</dbReference>
<feature type="binding site" evidence="6">
    <location>
        <position position="89"/>
    </location>
    <ligand>
        <name>[4Fe-4S] cluster</name>
        <dbReference type="ChEBI" id="CHEBI:49883"/>
        <note>4Fe-4S-S-AdoMet</note>
    </ligand>
</feature>
<proteinExistence type="predicted"/>
<dbReference type="STRING" id="1550566.SZ63_09930"/>
<keyword evidence="2 6" id="KW-0949">S-adenosyl-L-methionine</keyword>
<dbReference type="InterPro" id="IPR058240">
    <property type="entry name" value="rSAM_sf"/>
</dbReference>
<dbReference type="PIRSF" id="PIRSF004869">
    <property type="entry name" value="PflX_prd"/>
    <property type="match status" value="1"/>
</dbReference>
<evidence type="ECO:0000259" key="7">
    <source>
        <dbReference type="PROSITE" id="PS51918"/>
    </source>
</evidence>
<feature type="binding site" evidence="6">
    <location>
        <position position="86"/>
    </location>
    <ligand>
        <name>[4Fe-4S] cluster</name>
        <dbReference type="ChEBI" id="CHEBI:49883"/>
        <note>4Fe-4S-S-AdoMet</note>
    </ligand>
</feature>
<keyword evidence="5 6" id="KW-0411">Iron-sulfur</keyword>
<evidence type="ECO:0000256" key="3">
    <source>
        <dbReference type="ARBA" id="ARBA00022723"/>
    </source>
</evidence>
<dbReference type="CDD" id="cd01335">
    <property type="entry name" value="Radical_SAM"/>
    <property type="match status" value="1"/>
</dbReference>
<keyword evidence="1" id="KW-0004">4Fe-4S</keyword>
<dbReference type="RefSeq" id="WP_048184874.1">
    <property type="nucleotide sequence ID" value="NZ_JXOJ01000005.1"/>
</dbReference>
<dbReference type="PATRIC" id="fig|1550566.3.peg.2162"/>
<dbReference type="OrthoDB" id="5682at2157"/>
<dbReference type="Gene3D" id="3.20.20.70">
    <property type="entry name" value="Aldolase class I"/>
    <property type="match status" value="1"/>
</dbReference>
<evidence type="ECO:0000256" key="4">
    <source>
        <dbReference type="ARBA" id="ARBA00023004"/>
    </source>
</evidence>
<dbReference type="NCBIfam" id="TIGR04337">
    <property type="entry name" value="AmmeMemoSam_rS"/>
    <property type="match status" value="1"/>
</dbReference>
<organism evidence="8 9">
    <name type="scientific">Methanoculleus sediminis</name>
    <dbReference type="NCBI Taxonomy" id="1550566"/>
    <lineage>
        <taxon>Archaea</taxon>
        <taxon>Methanobacteriati</taxon>
        <taxon>Methanobacteriota</taxon>
        <taxon>Stenosarchaea group</taxon>
        <taxon>Methanomicrobia</taxon>
        <taxon>Methanomicrobiales</taxon>
        <taxon>Methanomicrobiaceae</taxon>
        <taxon>Methanoculleus</taxon>
    </lineage>
</organism>
<comment type="caution">
    <text evidence="8">The sequence shown here is derived from an EMBL/GenBank/DDBJ whole genome shotgun (WGS) entry which is preliminary data.</text>
</comment>
<reference evidence="8 9" key="1">
    <citation type="journal article" date="2015" name="Int. J. Syst. Evol. Microbiol.">
        <title>Methanoculleus sediminis sp. nov., a methanogen from sediments near a submarine mud volcano.</title>
        <authorList>
            <person name="Chen S.C."/>
            <person name="Chen M.F."/>
            <person name="Lai M.C."/>
            <person name="Weng C.Y."/>
            <person name="Wu S.Y."/>
            <person name="Lin S."/>
            <person name="Yang T.F."/>
            <person name="Chen P.C."/>
        </authorList>
    </citation>
    <scope>NUCLEOTIDE SEQUENCE [LARGE SCALE GENOMIC DNA]</scope>
    <source>
        <strain evidence="8 9">S3Fa</strain>
    </source>
</reference>
<dbReference type="Proteomes" id="UP000035301">
    <property type="component" value="Unassembled WGS sequence"/>
</dbReference>
<dbReference type="SFLD" id="SFLDG01101">
    <property type="entry name" value="Uncharacterised_Radical_SAM_Su"/>
    <property type="match status" value="1"/>
</dbReference>
<dbReference type="InterPro" id="IPR034457">
    <property type="entry name" value="Organic_radical-activating"/>
</dbReference>
<dbReference type="InterPro" id="IPR013785">
    <property type="entry name" value="Aldolase_TIM"/>
</dbReference>
<gene>
    <name evidence="8" type="ORF">SZ63_09930</name>
</gene>